<evidence type="ECO:0000313" key="5">
    <source>
        <dbReference type="Proteomes" id="UP001175001"/>
    </source>
</evidence>
<dbReference type="InterPro" id="IPR036291">
    <property type="entry name" value="NAD(P)-bd_dom_sf"/>
</dbReference>
<dbReference type="PANTHER" id="PTHR10366">
    <property type="entry name" value="NAD DEPENDENT EPIMERASE/DEHYDRATASE"/>
    <property type="match status" value="1"/>
</dbReference>
<protein>
    <submittedName>
        <fullName evidence="4">Aldehyde reductase 2</fullName>
    </submittedName>
</protein>
<name>A0AA40D2Z1_9PEZI</name>
<comment type="similarity">
    <text evidence="2">Belongs to the NAD(P)-dependent epimerase/dehydratase family. Dihydroflavonol-4-reductase subfamily.</text>
</comment>
<dbReference type="FunFam" id="3.40.50.720:FF:000426">
    <property type="entry name" value="Aldehyde reductase 2"/>
    <property type="match status" value="1"/>
</dbReference>
<evidence type="ECO:0000259" key="3">
    <source>
        <dbReference type="Pfam" id="PF01370"/>
    </source>
</evidence>
<dbReference type="InterPro" id="IPR050425">
    <property type="entry name" value="NAD(P)_dehydrat-like"/>
</dbReference>
<reference evidence="4" key="1">
    <citation type="submission" date="2023-06" db="EMBL/GenBank/DDBJ databases">
        <title>Multi-omics analyses reveal the molecular pathogenesis toolkit of Lasiodiplodia hormozganensis, a cross-kingdom pathogen.</title>
        <authorList>
            <person name="Felix C."/>
            <person name="Meneses R."/>
            <person name="Goncalves M.F.M."/>
            <person name="Tilleman L."/>
            <person name="Duarte A.S."/>
            <person name="Jorrin-Novo J.V."/>
            <person name="Van De Peer Y."/>
            <person name="Deforce D."/>
            <person name="Van Nieuwerburgh F."/>
            <person name="Esteves A.C."/>
            <person name="Alves A."/>
        </authorList>
    </citation>
    <scope>NUCLEOTIDE SEQUENCE</scope>
    <source>
        <strain evidence="4">CBS 339.90</strain>
    </source>
</reference>
<sequence length="344" mass="37843">MSSQDSALPRGSLVLVTGVNGFLASHVADQLLQSGFWVRGTVRSLEKNQWVQDLFDEKYGAGKFSLVNVPDMAADNAFDEAVKGVSGIAHVASVMGDSPDPNVVIPTVITGALNALRSAAKEPGVKRFVLTSSSTAAYSPKPGVAFDITEKSWNEEAVAEAWADPPYDESRGLAVYAASKTQSEQAVWNWVKEEKPDFVVNTILPNCNFGKSLDYKHQGHPTTSGWITELFKGASTEARLSTWKPQYFVDVQDTASLHLALLTRPDIRNERVFAFAAPWNWNSLLRILRSIFPGRKFMDDIPGLEDDPSVIRPAARAEGILKEMGRPGWTGLEESLRENLEEYL</sequence>
<dbReference type="Gene3D" id="3.40.50.720">
    <property type="entry name" value="NAD(P)-binding Rossmann-like Domain"/>
    <property type="match status" value="1"/>
</dbReference>
<gene>
    <name evidence="4" type="primary">ALD2_5</name>
    <name evidence="4" type="ORF">DIS24_g4631</name>
</gene>
<dbReference type="GO" id="GO:0016616">
    <property type="term" value="F:oxidoreductase activity, acting on the CH-OH group of donors, NAD or NADP as acceptor"/>
    <property type="evidence" value="ECO:0007669"/>
    <property type="project" value="TreeGrafter"/>
</dbReference>
<dbReference type="Proteomes" id="UP001175001">
    <property type="component" value="Unassembled WGS sequence"/>
</dbReference>
<proteinExistence type="inferred from homology"/>
<dbReference type="InterPro" id="IPR001509">
    <property type="entry name" value="Epimerase_deHydtase"/>
</dbReference>
<accession>A0AA40D2Z1</accession>
<keyword evidence="1" id="KW-0560">Oxidoreductase</keyword>
<evidence type="ECO:0000313" key="4">
    <source>
        <dbReference type="EMBL" id="KAK0658628.1"/>
    </source>
</evidence>
<organism evidence="4 5">
    <name type="scientific">Lasiodiplodia hormozganensis</name>
    <dbReference type="NCBI Taxonomy" id="869390"/>
    <lineage>
        <taxon>Eukaryota</taxon>
        <taxon>Fungi</taxon>
        <taxon>Dikarya</taxon>
        <taxon>Ascomycota</taxon>
        <taxon>Pezizomycotina</taxon>
        <taxon>Dothideomycetes</taxon>
        <taxon>Dothideomycetes incertae sedis</taxon>
        <taxon>Botryosphaeriales</taxon>
        <taxon>Botryosphaeriaceae</taxon>
        <taxon>Lasiodiplodia</taxon>
    </lineage>
</organism>
<dbReference type="AlphaFoldDB" id="A0AA40D2Z1"/>
<evidence type="ECO:0000256" key="1">
    <source>
        <dbReference type="ARBA" id="ARBA00023002"/>
    </source>
</evidence>
<evidence type="ECO:0000256" key="2">
    <source>
        <dbReference type="ARBA" id="ARBA00023445"/>
    </source>
</evidence>
<dbReference type="Pfam" id="PF01370">
    <property type="entry name" value="Epimerase"/>
    <property type="match status" value="1"/>
</dbReference>
<dbReference type="SUPFAM" id="SSF51735">
    <property type="entry name" value="NAD(P)-binding Rossmann-fold domains"/>
    <property type="match status" value="1"/>
</dbReference>
<keyword evidence="5" id="KW-1185">Reference proteome</keyword>
<comment type="caution">
    <text evidence="4">The sequence shown here is derived from an EMBL/GenBank/DDBJ whole genome shotgun (WGS) entry which is preliminary data.</text>
</comment>
<feature type="domain" description="NAD-dependent epimerase/dehydratase" evidence="3">
    <location>
        <begin position="14"/>
        <end position="266"/>
    </location>
</feature>
<dbReference type="EMBL" id="JAUJDW010000017">
    <property type="protein sequence ID" value="KAK0658628.1"/>
    <property type="molecule type" value="Genomic_DNA"/>
</dbReference>
<dbReference type="PANTHER" id="PTHR10366:SF562">
    <property type="entry name" value="ALDEHYDE REDUCTASE II (AFU_ORTHOLOGUE AFUA_1G11360)"/>
    <property type="match status" value="1"/>
</dbReference>